<evidence type="ECO:0000256" key="1">
    <source>
        <dbReference type="SAM" id="Phobius"/>
    </source>
</evidence>
<dbReference type="EMBL" id="BQFW01000015">
    <property type="protein sequence ID" value="GJJ78923.1"/>
    <property type="molecule type" value="Genomic_DNA"/>
</dbReference>
<evidence type="ECO:0000256" key="2">
    <source>
        <dbReference type="SAM" id="SignalP"/>
    </source>
</evidence>
<keyword evidence="1" id="KW-0472">Membrane</keyword>
<dbReference type="GO" id="GO:0016020">
    <property type="term" value="C:membrane"/>
    <property type="evidence" value="ECO:0007669"/>
    <property type="project" value="InterPro"/>
</dbReference>
<dbReference type="GO" id="GO:0030496">
    <property type="term" value="C:midbody"/>
    <property type="evidence" value="ECO:0007669"/>
    <property type="project" value="TreeGrafter"/>
</dbReference>
<organism evidence="3 4">
    <name type="scientific">Entomortierella parvispora</name>
    <dbReference type="NCBI Taxonomy" id="205924"/>
    <lineage>
        <taxon>Eukaryota</taxon>
        <taxon>Fungi</taxon>
        <taxon>Fungi incertae sedis</taxon>
        <taxon>Mucoromycota</taxon>
        <taxon>Mortierellomycotina</taxon>
        <taxon>Mortierellomycetes</taxon>
        <taxon>Mortierellales</taxon>
        <taxon>Mortierellaceae</taxon>
        <taxon>Entomortierella</taxon>
    </lineage>
</organism>
<comment type="caution">
    <text evidence="3">The sequence shown here is derived from an EMBL/GenBank/DDBJ whole genome shotgun (WGS) entry which is preliminary data.</text>
</comment>
<dbReference type="Proteomes" id="UP000827284">
    <property type="component" value="Unassembled WGS sequence"/>
</dbReference>
<proteinExistence type="predicted"/>
<reference evidence="3" key="2">
    <citation type="journal article" date="2022" name="Microbiol. Resour. Announc.">
        <title>Whole-Genome Sequence of Entomortierella parvispora E1425, a Mucoromycotan Fungus Associated with Burkholderiaceae-Related Endosymbiotic Bacteria.</title>
        <authorList>
            <person name="Herlambang A."/>
            <person name="Guo Y."/>
            <person name="Takashima Y."/>
            <person name="Narisawa K."/>
            <person name="Ohta H."/>
            <person name="Nishizawa T."/>
        </authorList>
    </citation>
    <scope>NUCLEOTIDE SEQUENCE</scope>
    <source>
        <strain evidence="3">E1425</strain>
    </source>
</reference>
<keyword evidence="4" id="KW-1185">Reference proteome</keyword>
<dbReference type="InterPro" id="IPR008657">
    <property type="entry name" value="JTB"/>
</dbReference>
<dbReference type="Pfam" id="PF05439">
    <property type="entry name" value="JTB"/>
    <property type="match status" value="1"/>
</dbReference>
<name>A0A9P3M234_9FUNG</name>
<dbReference type="GO" id="GO:0005819">
    <property type="term" value="C:spindle"/>
    <property type="evidence" value="ECO:0007669"/>
    <property type="project" value="TreeGrafter"/>
</dbReference>
<feature type="chain" id="PRO_5040285944" description="Protein JTB" evidence="2">
    <location>
        <begin position="32"/>
        <end position="167"/>
    </location>
</feature>
<dbReference type="PANTHER" id="PTHR13041:SF3">
    <property type="entry name" value="PROTEIN JTB"/>
    <property type="match status" value="1"/>
</dbReference>
<reference evidence="3" key="1">
    <citation type="submission" date="2021-11" db="EMBL/GenBank/DDBJ databases">
        <authorList>
            <person name="Herlambang A."/>
            <person name="Guo Y."/>
            <person name="Takashima Y."/>
            <person name="Nishizawa T."/>
        </authorList>
    </citation>
    <scope>NUCLEOTIDE SEQUENCE</scope>
    <source>
        <strain evidence="3">E1425</strain>
    </source>
</reference>
<dbReference type="PANTHER" id="PTHR13041">
    <property type="entry name" value="JTB PROTEIN-RELATED"/>
    <property type="match status" value="1"/>
</dbReference>
<dbReference type="AlphaFoldDB" id="A0A9P3M234"/>
<accession>A0A9P3M234</accession>
<dbReference type="Gene3D" id="3.30.720.220">
    <property type="match status" value="1"/>
</dbReference>
<evidence type="ECO:0000313" key="3">
    <source>
        <dbReference type="EMBL" id="GJJ78923.1"/>
    </source>
</evidence>
<feature type="signal peptide" evidence="2">
    <location>
        <begin position="1"/>
        <end position="31"/>
    </location>
</feature>
<sequence>MSPSIPQSKVRAARALLMITLGLACLTTVFASLTSAQSTSAHSFQSLAKRQQPPQTQPPFACVVIGECVPCNHLQQETEDTCKETHNRQKIECKYDDPINNENEELKVLLPTYRSCLHVKAVEARRFAHFLSTNIFLALFSGILMIWRKRKLAAAQYRRMARRIGIA</sequence>
<keyword evidence="2" id="KW-0732">Signal</keyword>
<dbReference type="OrthoDB" id="2245086at2759"/>
<keyword evidence="1" id="KW-0812">Transmembrane</keyword>
<protein>
    <recommendedName>
        <fullName evidence="5">Protein JTB</fullName>
    </recommendedName>
</protein>
<keyword evidence="1" id="KW-1133">Transmembrane helix</keyword>
<dbReference type="GO" id="GO:0000281">
    <property type="term" value="P:mitotic cytokinesis"/>
    <property type="evidence" value="ECO:0007669"/>
    <property type="project" value="TreeGrafter"/>
</dbReference>
<evidence type="ECO:0008006" key="5">
    <source>
        <dbReference type="Google" id="ProtNLM"/>
    </source>
</evidence>
<evidence type="ECO:0000313" key="4">
    <source>
        <dbReference type="Proteomes" id="UP000827284"/>
    </source>
</evidence>
<feature type="transmembrane region" description="Helical" evidence="1">
    <location>
        <begin position="127"/>
        <end position="147"/>
    </location>
</feature>
<dbReference type="GO" id="GO:0005737">
    <property type="term" value="C:cytoplasm"/>
    <property type="evidence" value="ECO:0007669"/>
    <property type="project" value="TreeGrafter"/>
</dbReference>
<gene>
    <name evidence="3" type="ORF">EMPS_11282</name>
</gene>